<gene>
    <name evidence="2" type="ORF">MEUPH1_LOCUS24844</name>
</gene>
<sequence>MSHFETGSESSETDETFIDELFEAVKGKSKLKEIRRYTKKVNVEDCNLDNININDIEAFEFIDDNHTLNDCNILNVSDQNEIVNLNYLKNDSQNCVQTIEDCNITDGVNEIDDCNFLNVGNQNEIVNLNYLENDSQHFVQIIEDCNITDGRNEVDDCNVIDVDNKGEIDNLNECEYDLQNIGRKRNISPNPKSWSRNENKSKRVRGEEYMGYRRKEKTSTNNILHDTLRGERKIGPTCTSKICEKWKTRNCSTIKDDDRLHIFNSFWKKMPSWKEKQIFVLSLVDKIIPKQRTSLSVTSRRNGTFIYYLKVGNNKLCVCRGMFLSTLGLKESTLRYWLETKTPFGNNLSENFTKEKECDTEEENNIECQLEGEHLFRDGHKTGNSIRAKVHKTDYLNNFFNKFPKLPSHYCRQSSRKLYLQTDIISITQLYNIYNVVCKEDSEEPLSRRSFDKSFYSKNLSIFSPKKDQCDTCCQFKVNNLSQADYQKHIAKKNQARDQKANDKMNAEAGECHVFTCDLMAVQLLPYCQASSIYYKMKLAVHNYTIYNLGTHEAICYWFDETQCELVASTFATCLIDTIEKTIKNSFKPVIVYSDGCTAQNRNSILSNALLHLSVKYQLSITQKFLEKGHTQMECDSVHSVIERKLKKTDCYLPCQLSQITLQSRQHPFPYRSEVLNYSFFLDYSDKKFMFYESIRPGRVALDAVVTDLRVLKYCPNGIIFYKINFEDDFKELPRRPKNINEDNINKFPKLYQTQKKITLDKWNDLQSLKSIMPYDCHSFYDGLPHMETSIRKEKIKRKNFK</sequence>
<evidence type="ECO:0000259" key="1">
    <source>
        <dbReference type="Pfam" id="PF25273"/>
    </source>
</evidence>
<organism evidence="2 3">
    <name type="scientific">Macrosiphum euphorbiae</name>
    <name type="common">potato aphid</name>
    <dbReference type="NCBI Taxonomy" id="13131"/>
    <lineage>
        <taxon>Eukaryota</taxon>
        <taxon>Metazoa</taxon>
        <taxon>Ecdysozoa</taxon>
        <taxon>Arthropoda</taxon>
        <taxon>Hexapoda</taxon>
        <taxon>Insecta</taxon>
        <taxon>Pterygota</taxon>
        <taxon>Neoptera</taxon>
        <taxon>Paraneoptera</taxon>
        <taxon>Hemiptera</taxon>
        <taxon>Sternorrhyncha</taxon>
        <taxon>Aphidomorpha</taxon>
        <taxon>Aphidoidea</taxon>
        <taxon>Aphididae</taxon>
        <taxon>Macrosiphini</taxon>
        <taxon>Macrosiphum</taxon>
    </lineage>
</organism>
<dbReference type="Proteomes" id="UP001160148">
    <property type="component" value="Unassembled WGS sequence"/>
</dbReference>
<name>A0AAV0XSG5_9HEMI</name>
<dbReference type="EMBL" id="CARXXK010000559">
    <property type="protein sequence ID" value="CAI6370758.1"/>
    <property type="molecule type" value="Genomic_DNA"/>
</dbReference>
<protein>
    <recommendedName>
        <fullName evidence="1">DUF7869 domain-containing protein</fullName>
    </recommendedName>
</protein>
<comment type="caution">
    <text evidence="2">The sequence shown here is derived from an EMBL/GenBank/DDBJ whole genome shotgun (WGS) entry which is preliminary data.</text>
</comment>
<dbReference type="AlphaFoldDB" id="A0AAV0XSG5"/>
<dbReference type="InterPro" id="IPR057191">
    <property type="entry name" value="DUF7869"/>
</dbReference>
<evidence type="ECO:0000313" key="2">
    <source>
        <dbReference type="EMBL" id="CAI6370758.1"/>
    </source>
</evidence>
<keyword evidence="3" id="KW-1185">Reference proteome</keyword>
<accession>A0AAV0XSG5</accession>
<dbReference type="PANTHER" id="PTHR10773:SF19">
    <property type="match status" value="1"/>
</dbReference>
<feature type="domain" description="DUF7869" evidence="1">
    <location>
        <begin position="550"/>
        <end position="666"/>
    </location>
</feature>
<reference evidence="2 3" key="1">
    <citation type="submission" date="2023-01" db="EMBL/GenBank/DDBJ databases">
        <authorList>
            <person name="Whitehead M."/>
        </authorList>
    </citation>
    <scope>NUCLEOTIDE SEQUENCE [LARGE SCALE GENOMIC DNA]</scope>
</reference>
<evidence type="ECO:0000313" key="3">
    <source>
        <dbReference type="Proteomes" id="UP001160148"/>
    </source>
</evidence>
<dbReference type="PANTHER" id="PTHR10773">
    <property type="entry name" value="DNA-DIRECTED RNA POLYMERASES I, II, AND III SUBUNIT RPABC2"/>
    <property type="match status" value="1"/>
</dbReference>
<proteinExistence type="predicted"/>
<dbReference type="Pfam" id="PF25273">
    <property type="entry name" value="DUF7869"/>
    <property type="match status" value="1"/>
</dbReference>